<feature type="coiled-coil region" evidence="4">
    <location>
        <begin position="661"/>
        <end position="879"/>
    </location>
</feature>
<dbReference type="STRING" id="7574.A0A1S3I0C2"/>
<feature type="region of interest" description="Disordered" evidence="5">
    <location>
        <begin position="996"/>
        <end position="1027"/>
    </location>
</feature>
<keyword evidence="3" id="KW-0206">Cytoskeleton</keyword>
<feature type="coiled-coil region" evidence="4">
    <location>
        <begin position="183"/>
        <end position="340"/>
    </location>
</feature>
<keyword evidence="8" id="KW-0675">Receptor</keyword>
<feature type="coiled-coil region" evidence="4">
    <location>
        <begin position="369"/>
        <end position="625"/>
    </location>
</feature>
<dbReference type="InParanoid" id="A0A1S3I0C2"/>
<keyword evidence="7" id="KW-1185">Reference proteome</keyword>
<keyword evidence="2" id="KW-0963">Cytoplasm</keyword>
<proteinExistence type="predicted"/>
<reference evidence="8" key="1">
    <citation type="submission" date="2025-08" db="UniProtKB">
        <authorList>
            <consortium name="RefSeq"/>
        </authorList>
    </citation>
    <scope>IDENTIFICATION</scope>
    <source>
        <tissue evidence="8">Gonads</tissue>
    </source>
</reference>
<dbReference type="GO" id="GO:0005819">
    <property type="term" value="C:spindle"/>
    <property type="evidence" value="ECO:0007669"/>
    <property type="project" value="UniProtKB-SubCell"/>
</dbReference>
<evidence type="ECO:0000256" key="1">
    <source>
        <dbReference type="ARBA" id="ARBA00004186"/>
    </source>
</evidence>
<evidence type="ECO:0000256" key="5">
    <source>
        <dbReference type="SAM" id="MobiDB-lite"/>
    </source>
</evidence>
<dbReference type="Pfam" id="PF15905">
    <property type="entry name" value="HMMR_N"/>
    <property type="match status" value="1"/>
</dbReference>
<protein>
    <submittedName>
        <fullName evidence="8">Hyaluronan mediated motility receptor</fullName>
    </submittedName>
</protein>
<dbReference type="InterPro" id="IPR026203">
    <property type="entry name" value="IHABP"/>
</dbReference>
<dbReference type="KEGG" id="lak:106159516"/>
<evidence type="ECO:0000256" key="4">
    <source>
        <dbReference type="SAM" id="Coils"/>
    </source>
</evidence>
<dbReference type="RefSeq" id="XP_013391271.1">
    <property type="nucleotide sequence ID" value="XM_013535817.1"/>
</dbReference>
<feature type="coiled-coil region" evidence="4">
    <location>
        <begin position="89"/>
        <end position="158"/>
    </location>
</feature>
<gene>
    <name evidence="8" type="primary">LOC106159516</name>
</gene>
<dbReference type="PANTHER" id="PTHR18956">
    <property type="entry name" value="HYALURONAN MEDIATED MOTILITY RECEPTOR"/>
    <property type="match status" value="1"/>
</dbReference>
<evidence type="ECO:0000256" key="2">
    <source>
        <dbReference type="ARBA" id="ARBA00022490"/>
    </source>
</evidence>
<feature type="domain" description="Hyaluronan-mediated motility receptor C-terminal" evidence="6">
    <location>
        <begin position="870"/>
        <end position="1024"/>
    </location>
</feature>
<dbReference type="PANTHER" id="PTHR18956:SF6">
    <property type="entry name" value="HYALURONAN MEDIATED MOTILITY RECEPTOR"/>
    <property type="match status" value="1"/>
</dbReference>
<evidence type="ECO:0000313" key="7">
    <source>
        <dbReference type="Proteomes" id="UP000085678"/>
    </source>
</evidence>
<dbReference type="Proteomes" id="UP000085678">
    <property type="component" value="Unplaced"/>
</dbReference>
<dbReference type="GO" id="GO:0005540">
    <property type="term" value="F:hyaluronic acid binding"/>
    <property type="evidence" value="ECO:0007669"/>
    <property type="project" value="InterPro"/>
</dbReference>
<dbReference type="InterPro" id="IPR031794">
    <property type="entry name" value="HMMR_C"/>
</dbReference>
<name>A0A1S3I0C2_LINAN</name>
<evidence type="ECO:0000256" key="3">
    <source>
        <dbReference type="ARBA" id="ARBA00023212"/>
    </source>
</evidence>
<dbReference type="GeneID" id="106159516"/>
<keyword evidence="4" id="KW-0175">Coiled coil</keyword>
<organism evidence="7 8">
    <name type="scientific">Lingula anatina</name>
    <name type="common">Brachiopod</name>
    <name type="synonym">Lingula unguis</name>
    <dbReference type="NCBI Taxonomy" id="7574"/>
    <lineage>
        <taxon>Eukaryota</taxon>
        <taxon>Metazoa</taxon>
        <taxon>Spiralia</taxon>
        <taxon>Lophotrochozoa</taxon>
        <taxon>Brachiopoda</taxon>
        <taxon>Linguliformea</taxon>
        <taxon>Lingulata</taxon>
        <taxon>Lingulida</taxon>
        <taxon>Linguloidea</taxon>
        <taxon>Lingulidae</taxon>
        <taxon>Lingula</taxon>
    </lineage>
</organism>
<dbReference type="OrthoDB" id="419631at2759"/>
<comment type="subcellular location">
    <subcellularLocation>
        <location evidence="1">Cytoplasm</location>
        <location evidence="1">Cytoskeleton</location>
        <location evidence="1">Spindle</location>
    </subcellularLocation>
</comment>
<sequence>MSFPKAKTKRFNDVNNAAPGPGAYDPNLHEKVKGCAPIHDGRFKTPKDVIPGPGAFDSSTCSIGTPAKKLFGGLGSSKKSFSVQDLSKQRDLEREIKKLLKERATQDKTLANKEEEITRLDGKLQAAYKDRSGLQAQVAVLEKELKEVNKGNEILKAKVNASDSSNKRQHTLKDELTSLHVQLSKKDQEVADLQNDLDVMTKTMQADLEASRANVAALEERNRALEQSNEEIMAHSEEIEEQVTQLHIVSDKLRAENLSLQQQLAQACLGIQELQREVETVVADSKRKIQDLSLQLERERALAHRLTLTQENLNSKEQCNEKLQEYRDSLLDKIEYLESKTRQLQVQKMEDEEIIRSLKGEVFVNEDYLKQEEESLNDAAAELKSLRKEVADLKASEALLNHNIRAITDKYQLLEKDLETVDKESARTESTLRAELATTKAHLEHVKEERETYKKNNMDALRQFHHEQEEKEQSQQELQSLEKKHEALQKEMEELQAVHCNLESTMKNQAATLESLTQEKMKLEDAVVSMKKELTSAIEEHNAESRQLQENLTEKYLSIAQLEEDLQKHKTLASELELAKVELEAKLVEAYGELETIIDQNESEEHDLQEEITRCKSRIQHLELDHTSRAAEASDLKGKCADLADLVDSLKTGNRTLKDTCAGLEEELVQSKALVAEMEGKVRQCEEEIVLARKEVQDKTTEEKQLEEKIQEKEGLVERLKTDVKRKQEKIDSLLEMNEKMANKLGEQSKAAAQRNKLQEELESVKSQYEGKVASLQSELEQSRAECEAANVRCDEVAEELKTQYSSLEERSSKTQEEYSRRLVETQKRLSMMHTEFCKFKADREEKISKLEETILNQRTEFSAQMEELRSEMQNDQQSDHTEELTYWTEEAHRWQVKFEELQKKVLPFQEQLDMYEAERQALQGQNKDAFQEIDKLGKEYARLLGHQNQKQKIRHVVKMKEENTHLKQEIGKLREEKLKHQKTVQRLEERLAAVEGKKRFDPSKAFSHAKENQMPARTPLKEGNKR</sequence>
<dbReference type="AlphaFoldDB" id="A0A1S3I0C2"/>
<dbReference type="Gene3D" id="1.10.287.1490">
    <property type="match status" value="2"/>
</dbReference>
<evidence type="ECO:0000259" key="6">
    <source>
        <dbReference type="Pfam" id="PF15908"/>
    </source>
</evidence>
<dbReference type="Pfam" id="PF15908">
    <property type="entry name" value="HMMR_C"/>
    <property type="match status" value="1"/>
</dbReference>
<evidence type="ECO:0000313" key="8">
    <source>
        <dbReference type="RefSeq" id="XP_013391271.1"/>
    </source>
</evidence>
<accession>A0A1S3I0C2</accession>
<feature type="region of interest" description="Disordered" evidence="5">
    <location>
        <begin position="1"/>
        <end position="31"/>
    </location>
</feature>
<dbReference type="GO" id="GO:0016020">
    <property type="term" value="C:membrane"/>
    <property type="evidence" value="ECO:0007669"/>
    <property type="project" value="TreeGrafter"/>
</dbReference>